<dbReference type="InterPro" id="IPR056884">
    <property type="entry name" value="NPHP3-like_N"/>
</dbReference>
<keyword evidence="1" id="KW-0677">Repeat</keyword>
<accession>A0A8H5HZK9</accession>
<feature type="compositionally biased region" description="Polar residues" evidence="2">
    <location>
        <begin position="773"/>
        <end position="783"/>
    </location>
</feature>
<dbReference type="SUPFAM" id="SSF52540">
    <property type="entry name" value="P-loop containing nucleoside triphosphate hydrolases"/>
    <property type="match status" value="1"/>
</dbReference>
<name>A0A8H5HZK9_9AGAR</name>
<dbReference type="Pfam" id="PF24883">
    <property type="entry name" value="NPHP3_N"/>
    <property type="match status" value="1"/>
</dbReference>
<proteinExistence type="predicted"/>
<dbReference type="Proteomes" id="UP000518752">
    <property type="component" value="Unassembled WGS sequence"/>
</dbReference>
<sequence length="846" mass="92228">MFNGAHNFTVNGGAFNNAGRDINLNVFEARGDIYGKRGETGLPLLYSNTSTSASYDSGARYPPPLCHPGTRTAILNDLREWASSTAESDACKILWLYGPAGAGKSAIAQTFAQTCAKNGTLIGSFFFWRGDSSRNHPQQLFTTLALQMAIAVPELRPFVDVSVTNNPFTLTSSIDKQCNTLIVQPFSRADVLRRLKNQKNQSLLPNAARILIIDGLDECADTYNQQHVLSIISNMVRKWKLPIKILVCSRPEPRIQESFRGSELQGICQWMPLNDTYQALKDIRIFLEDEFKTILRRHPHSMQHVLRPWPSAAQIEFLVQKSSGQFIYASTVLKYIDGDGDVPAERLNIVLGLRARSHDDEDSPYAELDTLYTQILSSVKKWTLLRQIIVARIVYPTWKNPEGPKFLDLLITPLGTLNAIFSSVHSLFEDPSPVESGFTFCHTSFVDFLLEHNRSLDFHVSEPLGHDFLAQCCLESFERNVALKSYPLLQWAHHCSLAKGSDELITKLDLFDIYGAITSSVLKENPLSQDSLEHSESSYFLSIFLTPILEVWAHLKDICGQRLQHLRNISTVGFLIVVQSKPNHTADVLTSKGSDILQPPPPQDHARDALRLALGTILAPKRSTSSAGSTRSSSSSGSASPAHFQFPYGSHAPSPANGSSPAPQGHPGNHMPFPHPHLHHSHHGHSPLVPPREHLPNHSSSSSTSHSPHSSSPASPVAESISSSSPFSHYPRPGLASRSISTSSVHSASSGRPLSAVNGKGEPTVPPPRPAISDTSGAPTTATVEGIHAPAPRLSNSSSDTGALPQVPAVAVTTPGGTPLSKNRFIQTLEGKTSSAWDALIHGSFS</sequence>
<comment type="caution">
    <text evidence="4">The sequence shown here is derived from an EMBL/GenBank/DDBJ whole genome shotgun (WGS) entry which is preliminary data.</text>
</comment>
<keyword evidence="5" id="KW-1185">Reference proteome</keyword>
<feature type="compositionally biased region" description="Low complexity" evidence="2">
    <location>
        <begin position="649"/>
        <end position="665"/>
    </location>
</feature>
<evidence type="ECO:0000256" key="2">
    <source>
        <dbReference type="SAM" id="MobiDB-lite"/>
    </source>
</evidence>
<feature type="compositionally biased region" description="Low complexity" evidence="2">
    <location>
        <begin position="622"/>
        <end position="640"/>
    </location>
</feature>
<feature type="region of interest" description="Disordered" evidence="2">
    <location>
        <begin position="620"/>
        <end position="783"/>
    </location>
</feature>
<dbReference type="EMBL" id="JAACJN010000007">
    <property type="protein sequence ID" value="KAF5392040.1"/>
    <property type="molecule type" value="Genomic_DNA"/>
</dbReference>
<evidence type="ECO:0000259" key="3">
    <source>
        <dbReference type="Pfam" id="PF24883"/>
    </source>
</evidence>
<reference evidence="4 5" key="1">
    <citation type="journal article" date="2020" name="ISME J.">
        <title>Uncovering the hidden diversity of litter-decomposition mechanisms in mushroom-forming fungi.</title>
        <authorList>
            <person name="Floudas D."/>
            <person name="Bentzer J."/>
            <person name="Ahren D."/>
            <person name="Johansson T."/>
            <person name="Persson P."/>
            <person name="Tunlid A."/>
        </authorList>
    </citation>
    <scope>NUCLEOTIDE SEQUENCE [LARGE SCALE GENOMIC DNA]</scope>
    <source>
        <strain evidence="4 5">CBS 406.79</strain>
    </source>
</reference>
<evidence type="ECO:0000313" key="4">
    <source>
        <dbReference type="EMBL" id="KAF5392040.1"/>
    </source>
</evidence>
<feature type="compositionally biased region" description="Basic residues" evidence="2">
    <location>
        <begin position="676"/>
        <end position="685"/>
    </location>
</feature>
<evidence type="ECO:0000313" key="5">
    <source>
        <dbReference type="Proteomes" id="UP000518752"/>
    </source>
</evidence>
<dbReference type="PANTHER" id="PTHR10039">
    <property type="entry name" value="AMELOGENIN"/>
    <property type="match status" value="1"/>
</dbReference>
<gene>
    <name evidence="4" type="ORF">D9757_003188</name>
</gene>
<protein>
    <recommendedName>
        <fullName evidence="3">Nephrocystin 3-like N-terminal domain-containing protein</fullName>
    </recommendedName>
</protein>
<dbReference type="PANTHER" id="PTHR10039:SF17">
    <property type="entry name" value="FUNGAL STAND N-TERMINAL GOODBYE DOMAIN-CONTAINING PROTEIN-RELATED"/>
    <property type="match status" value="1"/>
</dbReference>
<dbReference type="AlphaFoldDB" id="A0A8H5HZK9"/>
<organism evidence="4 5">
    <name type="scientific">Collybiopsis confluens</name>
    <dbReference type="NCBI Taxonomy" id="2823264"/>
    <lineage>
        <taxon>Eukaryota</taxon>
        <taxon>Fungi</taxon>
        <taxon>Dikarya</taxon>
        <taxon>Basidiomycota</taxon>
        <taxon>Agaricomycotina</taxon>
        <taxon>Agaricomycetes</taxon>
        <taxon>Agaricomycetidae</taxon>
        <taxon>Agaricales</taxon>
        <taxon>Marasmiineae</taxon>
        <taxon>Omphalotaceae</taxon>
        <taxon>Collybiopsis</taxon>
    </lineage>
</organism>
<dbReference type="Gene3D" id="3.40.50.300">
    <property type="entry name" value="P-loop containing nucleotide triphosphate hydrolases"/>
    <property type="match status" value="1"/>
</dbReference>
<feature type="compositionally biased region" description="Low complexity" evidence="2">
    <location>
        <begin position="697"/>
        <end position="750"/>
    </location>
</feature>
<feature type="domain" description="Nephrocystin 3-like N-terminal" evidence="3">
    <location>
        <begin position="70"/>
        <end position="250"/>
    </location>
</feature>
<evidence type="ECO:0000256" key="1">
    <source>
        <dbReference type="ARBA" id="ARBA00022737"/>
    </source>
</evidence>
<dbReference type="InterPro" id="IPR027417">
    <property type="entry name" value="P-loop_NTPase"/>
</dbReference>
<dbReference type="OrthoDB" id="3268861at2759"/>